<dbReference type="PROSITE" id="PS50110">
    <property type="entry name" value="RESPONSE_REGULATORY"/>
    <property type="match status" value="1"/>
</dbReference>
<dbReference type="InterPro" id="IPR007891">
    <property type="entry name" value="CHASE3"/>
</dbReference>
<keyword evidence="12 17" id="KW-0472">Membrane</keyword>
<dbReference type="SMART" id="SM00387">
    <property type="entry name" value="HATPase_c"/>
    <property type="match status" value="1"/>
</dbReference>
<dbReference type="Pfam" id="PF13185">
    <property type="entry name" value="GAF_2"/>
    <property type="match status" value="1"/>
</dbReference>
<dbReference type="EC" id="2.7.13.3" evidence="4"/>
<dbReference type="Pfam" id="PF00672">
    <property type="entry name" value="HAMP"/>
    <property type="match status" value="1"/>
</dbReference>
<dbReference type="InterPro" id="IPR036890">
    <property type="entry name" value="HATPase_C_sf"/>
</dbReference>
<keyword evidence="11" id="KW-0902">Two-component regulatory system</keyword>
<evidence type="ECO:0000256" key="13">
    <source>
        <dbReference type="ARBA" id="ARBA00074306"/>
    </source>
</evidence>
<feature type="domain" description="Histidine kinase" evidence="18">
    <location>
        <begin position="512"/>
        <end position="745"/>
    </location>
</feature>
<evidence type="ECO:0000256" key="9">
    <source>
        <dbReference type="ARBA" id="ARBA00022777"/>
    </source>
</evidence>
<evidence type="ECO:0000313" key="21">
    <source>
        <dbReference type="EMBL" id="MCR2806547.1"/>
    </source>
</evidence>
<keyword evidence="6 14" id="KW-0597">Phosphoprotein</keyword>
<dbReference type="SUPFAM" id="SSF47384">
    <property type="entry name" value="Homodimeric domain of signal transducing histidine kinase"/>
    <property type="match status" value="1"/>
</dbReference>
<keyword evidence="10 21" id="KW-0067">ATP-binding</keyword>
<feature type="modified residue" description="4-aspartylphosphate" evidence="14">
    <location>
        <position position="864"/>
    </location>
</feature>
<dbReference type="InterPro" id="IPR029016">
    <property type="entry name" value="GAF-like_dom_sf"/>
</dbReference>
<comment type="similarity">
    <text evidence="3">In the N-terminal section; belongs to the phytochrome family.</text>
</comment>
<dbReference type="CDD" id="cd00082">
    <property type="entry name" value="HisKA"/>
    <property type="match status" value="1"/>
</dbReference>
<dbReference type="InterPro" id="IPR001789">
    <property type="entry name" value="Sig_transdc_resp-reg_receiver"/>
</dbReference>
<evidence type="ECO:0000256" key="11">
    <source>
        <dbReference type="ARBA" id="ARBA00023012"/>
    </source>
</evidence>
<evidence type="ECO:0000259" key="18">
    <source>
        <dbReference type="PROSITE" id="PS50109"/>
    </source>
</evidence>
<dbReference type="SUPFAM" id="SSF55874">
    <property type="entry name" value="ATPase domain of HSP90 chaperone/DNA topoisomerase II/histidine kinase"/>
    <property type="match status" value="1"/>
</dbReference>
<comment type="caution">
    <text evidence="21">The sequence shown here is derived from an EMBL/GenBank/DDBJ whole genome shotgun (WGS) entry which is preliminary data.</text>
</comment>
<dbReference type="Pfam" id="PF00072">
    <property type="entry name" value="Response_reg"/>
    <property type="match status" value="1"/>
</dbReference>
<evidence type="ECO:0000256" key="7">
    <source>
        <dbReference type="ARBA" id="ARBA00022679"/>
    </source>
</evidence>
<dbReference type="SMART" id="SM00304">
    <property type="entry name" value="HAMP"/>
    <property type="match status" value="1"/>
</dbReference>
<dbReference type="SMART" id="SM00448">
    <property type="entry name" value="REC"/>
    <property type="match status" value="1"/>
</dbReference>
<dbReference type="GO" id="GO:0000155">
    <property type="term" value="F:phosphorelay sensor kinase activity"/>
    <property type="evidence" value="ECO:0007669"/>
    <property type="project" value="InterPro"/>
</dbReference>
<dbReference type="CDD" id="cd19410">
    <property type="entry name" value="HK9-like_sensor"/>
    <property type="match status" value="1"/>
</dbReference>
<dbReference type="InterPro" id="IPR003594">
    <property type="entry name" value="HATPase_dom"/>
</dbReference>
<evidence type="ECO:0000256" key="6">
    <source>
        <dbReference type="ARBA" id="ARBA00022553"/>
    </source>
</evidence>
<dbReference type="InterPro" id="IPR005467">
    <property type="entry name" value="His_kinase_dom"/>
</dbReference>
<dbReference type="Gene3D" id="3.40.50.2300">
    <property type="match status" value="1"/>
</dbReference>
<feature type="region of interest" description="Disordered" evidence="16">
    <location>
        <begin position="773"/>
        <end position="807"/>
    </location>
</feature>
<evidence type="ECO:0000259" key="19">
    <source>
        <dbReference type="PROSITE" id="PS50110"/>
    </source>
</evidence>
<dbReference type="SUPFAM" id="SSF52172">
    <property type="entry name" value="CheY-like"/>
    <property type="match status" value="1"/>
</dbReference>
<dbReference type="SMART" id="SM00065">
    <property type="entry name" value="GAF"/>
    <property type="match status" value="1"/>
</dbReference>
<dbReference type="InterPro" id="IPR004358">
    <property type="entry name" value="Sig_transdc_His_kin-like_C"/>
</dbReference>
<evidence type="ECO:0000256" key="8">
    <source>
        <dbReference type="ARBA" id="ARBA00022741"/>
    </source>
</evidence>
<keyword evidence="22" id="KW-1185">Reference proteome</keyword>
<dbReference type="PROSITE" id="PS50109">
    <property type="entry name" value="HIS_KIN"/>
    <property type="match status" value="1"/>
</dbReference>
<dbReference type="PROSITE" id="PS50885">
    <property type="entry name" value="HAMP"/>
    <property type="match status" value="1"/>
</dbReference>
<dbReference type="Gene3D" id="6.10.340.10">
    <property type="match status" value="1"/>
</dbReference>
<feature type="transmembrane region" description="Helical" evidence="17">
    <location>
        <begin position="188"/>
        <end position="211"/>
    </location>
</feature>
<evidence type="ECO:0000256" key="15">
    <source>
        <dbReference type="SAM" id="Coils"/>
    </source>
</evidence>
<dbReference type="Pfam" id="PF02518">
    <property type="entry name" value="HATPase_c"/>
    <property type="match status" value="1"/>
</dbReference>
<keyword evidence="17" id="KW-1133">Transmembrane helix</keyword>
<keyword evidence="5" id="KW-1003">Cell membrane</keyword>
<dbReference type="PANTHER" id="PTHR45339:SF1">
    <property type="entry name" value="HYBRID SIGNAL TRANSDUCTION HISTIDINE KINASE J"/>
    <property type="match status" value="1"/>
</dbReference>
<accession>A0A9X2MZU0</accession>
<evidence type="ECO:0000256" key="2">
    <source>
        <dbReference type="ARBA" id="ARBA00004651"/>
    </source>
</evidence>
<dbReference type="PANTHER" id="PTHR45339">
    <property type="entry name" value="HYBRID SIGNAL TRANSDUCTION HISTIDINE KINASE J"/>
    <property type="match status" value="1"/>
</dbReference>
<feature type="domain" description="Response regulatory" evidence="19">
    <location>
        <begin position="814"/>
        <end position="931"/>
    </location>
</feature>
<evidence type="ECO:0000256" key="12">
    <source>
        <dbReference type="ARBA" id="ARBA00023136"/>
    </source>
</evidence>
<dbReference type="Gene3D" id="3.30.450.40">
    <property type="match status" value="1"/>
</dbReference>
<feature type="transmembrane region" description="Helical" evidence="17">
    <location>
        <begin position="12"/>
        <end position="32"/>
    </location>
</feature>
<evidence type="ECO:0000256" key="14">
    <source>
        <dbReference type="PROSITE-ProRule" id="PRU00169"/>
    </source>
</evidence>
<keyword evidence="8" id="KW-0547">Nucleotide-binding</keyword>
<sequence>MFTTSRRFSIKYKIAVGYILILCCLGAAIIMVSERISVLQNEIETMTARDMEINNLITSIRYSVVNMETSQRGYLLTGNESYLTPYMQSKAGWIEDYELLYEHFSSNPERSKDLESIKATIEHWIETAAEPTIELKRENQTQAIIDFFADDAGKQDVEQLREQLETLRLNHLESNKAYIADLDKRNSWLLMTLIGMLVAVAIISFFIVSYVSGAIVKTITQVSSTIKEIADSKGDLTKRIKVGTRDEVRDLAEATNVLLGSLEAQSWVQRNVAEVATMNQGLSNLTELASSFLSKVAPIIGASYGVLYYRRGSGDKLRLEKLSAYAAYGDDTSKESFRLGEGLVGQCAQDNRPFLLNQPENYSGSIASGTMKMRPRSVLIVPVEFERKVIAVMEFASIEPFKAEHLKLLEAIEEHFGVTIDNTAGRMEVERLLAESQAMTEELQAQTEELQAQSEELQMQQEEMRMTTEHLEEQNLYAEQKTKELEQAKAELEDYAEKLKQSAQYKTNFLANMSHELRTPLNSILILSQMLSENDSKSLSQEEVGYAKVIHSSGNDLLALIDDILDLSKIEAGKISLVMDEVSVAEIPELLKLVFDPVAEKKGLDFRIELQKDLPPIMQTDGQRLQQILKNLLSNAFKFTETGSVTLKLHRADPAAVSARMPDACAENMLAFSVIDTGIGIPKDKQGLIFEAFQQVDGNTNRIYGGTGLGLSICSEFAQLLGGYIALDSELHKGSTFTLYAPICLPDAQHALRQASMEAAAAASAEIAAGMALPQPSESPAPAADRGSAEEAGKEQPQAKPERPEEVSLLHGKKVLLVEDDARNVFAVVKALEAKGLHVTVAGNGQECMDIVASESDFDLVLMDIMMPVMDGFETTRALRQHPIMKDTPIIALTAKAMKSDQESCLAAGASDYISKPIQMEQLFSLMRVWLTKQVGQE</sequence>
<feature type="domain" description="HAMP" evidence="20">
    <location>
        <begin position="213"/>
        <end position="267"/>
    </location>
</feature>
<comment type="catalytic activity">
    <reaction evidence="1">
        <text>ATP + protein L-histidine = ADP + protein N-phospho-L-histidine.</text>
        <dbReference type="EC" id="2.7.13.3"/>
    </reaction>
</comment>
<dbReference type="Pfam" id="PF05227">
    <property type="entry name" value="CHASE3"/>
    <property type="match status" value="1"/>
</dbReference>
<dbReference type="CDD" id="cd16922">
    <property type="entry name" value="HATPase_EvgS-ArcB-TorS-like"/>
    <property type="match status" value="1"/>
</dbReference>
<dbReference type="InterPro" id="IPR036097">
    <property type="entry name" value="HisK_dim/P_sf"/>
</dbReference>
<keyword evidence="9" id="KW-0418">Kinase</keyword>
<protein>
    <recommendedName>
        <fullName evidence="13">Circadian input-output histidine kinase CikA</fullName>
        <ecNumber evidence="4">2.7.13.3</ecNumber>
    </recommendedName>
</protein>
<keyword evidence="7" id="KW-0808">Transferase</keyword>
<evidence type="ECO:0000256" key="17">
    <source>
        <dbReference type="SAM" id="Phobius"/>
    </source>
</evidence>
<dbReference type="SUPFAM" id="SSF55781">
    <property type="entry name" value="GAF domain-like"/>
    <property type="match status" value="1"/>
</dbReference>
<evidence type="ECO:0000256" key="16">
    <source>
        <dbReference type="SAM" id="MobiDB-lite"/>
    </source>
</evidence>
<dbReference type="RefSeq" id="WP_257450113.1">
    <property type="nucleotide sequence ID" value="NZ_JANIPJ010000018.1"/>
</dbReference>
<dbReference type="InterPro" id="IPR003661">
    <property type="entry name" value="HisK_dim/P_dom"/>
</dbReference>
<dbReference type="GO" id="GO:0005886">
    <property type="term" value="C:plasma membrane"/>
    <property type="evidence" value="ECO:0007669"/>
    <property type="project" value="UniProtKB-SubCell"/>
</dbReference>
<dbReference type="Gene3D" id="3.30.565.10">
    <property type="entry name" value="Histidine kinase-like ATPase, C-terminal domain"/>
    <property type="match status" value="1"/>
</dbReference>
<reference evidence="21" key="1">
    <citation type="submission" date="2022-08" db="EMBL/GenBank/DDBJ databases">
        <title>The genomic sequence of strain Paenibacillus sp. SCIV0701.</title>
        <authorList>
            <person name="Zhao H."/>
        </authorList>
    </citation>
    <scope>NUCLEOTIDE SEQUENCE</scope>
    <source>
        <strain evidence="21">SCIV0701</strain>
    </source>
</reference>
<organism evidence="21 22">
    <name type="scientific">Paenibacillus soyae</name>
    <dbReference type="NCBI Taxonomy" id="2969249"/>
    <lineage>
        <taxon>Bacteria</taxon>
        <taxon>Bacillati</taxon>
        <taxon>Bacillota</taxon>
        <taxon>Bacilli</taxon>
        <taxon>Bacillales</taxon>
        <taxon>Paenibacillaceae</taxon>
        <taxon>Paenibacillus</taxon>
    </lineage>
</organism>
<evidence type="ECO:0000259" key="20">
    <source>
        <dbReference type="PROSITE" id="PS50885"/>
    </source>
</evidence>
<gene>
    <name evidence="21" type="ORF">NQZ67_21940</name>
</gene>
<dbReference type="CDD" id="cd06225">
    <property type="entry name" value="HAMP"/>
    <property type="match status" value="1"/>
</dbReference>
<evidence type="ECO:0000256" key="1">
    <source>
        <dbReference type="ARBA" id="ARBA00000085"/>
    </source>
</evidence>
<feature type="coiled-coil region" evidence="15">
    <location>
        <begin position="426"/>
        <end position="505"/>
    </location>
</feature>
<proteinExistence type="inferred from homology"/>
<comment type="subcellular location">
    <subcellularLocation>
        <location evidence="2">Cell membrane</location>
        <topology evidence="2">Multi-pass membrane protein</topology>
    </subcellularLocation>
</comment>
<keyword evidence="17" id="KW-0812">Transmembrane</keyword>
<dbReference type="InterPro" id="IPR003660">
    <property type="entry name" value="HAMP_dom"/>
</dbReference>
<evidence type="ECO:0000256" key="5">
    <source>
        <dbReference type="ARBA" id="ARBA00022475"/>
    </source>
</evidence>
<dbReference type="InterPro" id="IPR003018">
    <property type="entry name" value="GAF"/>
</dbReference>
<dbReference type="CDD" id="cd17546">
    <property type="entry name" value="REC_hyHK_CKI1_RcsC-like"/>
    <property type="match status" value="1"/>
</dbReference>
<dbReference type="EMBL" id="JANIPJ010000018">
    <property type="protein sequence ID" value="MCR2806547.1"/>
    <property type="molecule type" value="Genomic_DNA"/>
</dbReference>
<evidence type="ECO:0000313" key="22">
    <source>
        <dbReference type="Proteomes" id="UP001141950"/>
    </source>
</evidence>
<keyword evidence="15" id="KW-0175">Coiled coil</keyword>
<evidence type="ECO:0000256" key="4">
    <source>
        <dbReference type="ARBA" id="ARBA00012438"/>
    </source>
</evidence>
<dbReference type="AlphaFoldDB" id="A0A9X2MZU0"/>
<dbReference type="FunFam" id="3.30.565.10:FF:000010">
    <property type="entry name" value="Sensor histidine kinase RcsC"/>
    <property type="match status" value="1"/>
</dbReference>
<dbReference type="SMART" id="SM00388">
    <property type="entry name" value="HisKA"/>
    <property type="match status" value="1"/>
</dbReference>
<dbReference type="GO" id="GO:0005524">
    <property type="term" value="F:ATP binding"/>
    <property type="evidence" value="ECO:0007669"/>
    <property type="project" value="UniProtKB-KW"/>
</dbReference>
<dbReference type="Pfam" id="PF00512">
    <property type="entry name" value="HisKA"/>
    <property type="match status" value="1"/>
</dbReference>
<name>A0A9X2MZU0_9BACL</name>
<evidence type="ECO:0000256" key="3">
    <source>
        <dbReference type="ARBA" id="ARBA00006402"/>
    </source>
</evidence>
<dbReference type="InterPro" id="IPR011006">
    <property type="entry name" value="CheY-like_superfamily"/>
</dbReference>
<dbReference type="Gene3D" id="1.10.287.130">
    <property type="match status" value="1"/>
</dbReference>
<dbReference type="PRINTS" id="PR00344">
    <property type="entry name" value="BCTRLSENSOR"/>
</dbReference>
<evidence type="ECO:0000256" key="10">
    <source>
        <dbReference type="ARBA" id="ARBA00022840"/>
    </source>
</evidence>
<dbReference type="Proteomes" id="UP001141950">
    <property type="component" value="Unassembled WGS sequence"/>
</dbReference>